<keyword evidence="1" id="KW-0472">Membrane</keyword>
<dbReference type="RefSeq" id="WP_088750724.1">
    <property type="nucleotide sequence ID" value="NZ_NJGU01000004.1"/>
</dbReference>
<evidence type="ECO:0008006" key="4">
    <source>
        <dbReference type="Google" id="ProtNLM"/>
    </source>
</evidence>
<sequence length="393" mass="40626">MLHPDSPPAFSRILAALSLAILAAGVVVGAGLSILEMLQPSGGWFAGLGYVLGLMALAAGNLLSWLLNAICRALGDRRKWLRTLLAVQTLPALLCLGYGGVELWGMRQDGQALERGAAVREAVRRDDVAALDAALGRCDAACQGAANARPDALLLLAADAGARRAAQRLVAQGAKVSWGLNAPGMDLRSCEGLYLPGVNALGVAAARKDGAMLRLLLAASDEDGRYAALRTAAALDRLDAFEALLAAGVSLPRGAPFDGPHDHLLAVAASGASIQVAQRLLAAPPAPVTPAVAQAALAALFRFMNDTDGQPRAVEFARLLTAPGADIDAPYQGEASLLAEAVRIKRKDVATLLLQAGASRARLPRERREALQALLAGPDEAPWHGATDGCVAP</sequence>
<proteinExistence type="predicted"/>
<feature type="transmembrane region" description="Helical" evidence="1">
    <location>
        <begin position="45"/>
        <end position="68"/>
    </location>
</feature>
<evidence type="ECO:0000313" key="3">
    <source>
        <dbReference type="Proteomes" id="UP000197596"/>
    </source>
</evidence>
<dbReference type="AlphaFoldDB" id="A0A2D0B6T5"/>
<reference evidence="2 3" key="1">
    <citation type="submission" date="2017-06" db="EMBL/GenBank/DDBJ databases">
        <title>Herbaspirillum phytohormonus sp. nov., isolated from the root nodule of Robinia pseudoacacia in lead-zinc mine.</title>
        <authorList>
            <person name="Fan M."/>
            <person name="Lin Y."/>
        </authorList>
    </citation>
    <scope>NUCLEOTIDE SEQUENCE [LARGE SCALE GENOMIC DNA]</scope>
    <source>
        <strain evidence="2 3">HZ10</strain>
    </source>
</reference>
<dbReference type="EMBL" id="NJGU01000004">
    <property type="protein sequence ID" value="OWY30033.1"/>
    <property type="molecule type" value="Genomic_DNA"/>
</dbReference>
<accession>A0A2D0B6T5</accession>
<feature type="transmembrane region" description="Helical" evidence="1">
    <location>
        <begin position="80"/>
        <end position="101"/>
    </location>
</feature>
<dbReference type="Proteomes" id="UP000197596">
    <property type="component" value="Unassembled WGS sequence"/>
</dbReference>
<protein>
    <recommendedName>
        <fullName evidence="4">Ankyrin repeat domain-containing protein</fullName>
    </recommendedName>
</protein>
<keyword evidence="1" id="KW-0812">Transmembrane</keyword>
<evidence type="ECO:0000256" key="1">
    <source>
        <dbReference type="SAM" id="Phobius"/>
    </source>
</evidence>
<name>A0A2D0B6T5_9BURK</name>
<dbReference type="Gene3D" id="1.25.40.20">
    <property type="entry name" value="Ankyrin repeat-containing domain"/>
    <property type="match status" value="1"/>
</dbReference>
<dbReference type="SUPFAM" id="SSF48403">
    <property type="entry name" value="Ankyrin repeat"/>
    <property type="match status" value="1"/>
</dbReference>
<comment type="caution">
    <text evidence="2">The sequence shown here is derived from an EMBL/GenBank/DDBJ whole genome shotgun (WGS) entry which is preliminary data.</text>
</comment>
<gene>
    <name evidence="2" type="ORF">CEJ42_09345</name>
</gene>
<dbReference type="InterPro" id="IPR036770">
    <property type="entry name" value="Ankyrin_rpt-contain_sf"/>
</dbReference>
<keyword evidence="1" id="KW-1133">Transmembrane helix</keyword>
<organism evidence="2 3">
    <name type="scientific">Herbaspirillum robiniae</name>
    <dbReference type="NCBI Taxonomy" id="2014887"/>
    <lineage>
        <taxon>Bacteria</taxon>
        <taxon>Pseudomonadati</taxon>
        <taxon>Pseudomonadota</taxon>
        <taxon>Betaproteobacteria</taxon>
        <taxon>Burkholderiales</taxon>
        <taxon>Oxalobacteraceae</taxon>
        <taxon>Herbaspirillum</taxon>
    </lineage>
</organism>
<evidence type="ECO:0000313" key="2">
    <source>
        <dbReference type="EMBL" id="OWY30033.1"/>
    </source>
</evidence>